<dbReference type="InterPro" id="IPR000182">
    <property type="entry name" value="GNAT_dom"/>
</dbReference>
<proteinExistence type="predicted"/>
<dbReference type="EMBL" id="MFEL01000007">
    <property type="protein sequence ID" value="OGE81572.1"/>
    <property type="molecule type" value="Genomic_DNA"/>
</dbReference>
<dbReference type="GO" id="GO:0016747">
    <property type="term" value="F:acyltransferase activity, transferring groups other than amino-acyl groups"/>
    <property type="evidence" value="ECO:0007669"/>
    <property type="project" value="InterPro"/>
</dbReference>
<accession>A0A1F5NVM3</accession>
<dbReference type="AlphaFoldDB" id="A0A1F5NVM3"/>
<dbReference type="SUPFAM" id="SSF55729">
    <property type="entry name" value="Acyl-CoA N-acyltransferases (Nat)"/>
    <property type="match status" value="1"/>
</dbReference>
<dbReference type="InterPro" id="IPR016181">
    <property type="entry name" value="Acyl_CoA_acyltransferase"/>
</dbReference>
<dbReference type="Proteomes" id="UP000178892">
    <property type="component" value="Unassembled WGS sequence"/>
</dbReference>
<gene>
    <name evidence="2" type="ORF">A2720_00545</name>
</gene>
<comment type="caution">
    <text evidence="2">The sequence shown here is derived from an EMBL/GenBank/DDBJ whole genome shotgun (WGS) entry which is preliminary data.</text>
</comment>
<dbReference type="PROSITE" id="PS51186">
    <property type="entry name" value="GNAT"/>
    <property type="match status" value="1"/>
</dbReference>
<evidence type="ECO:0000313" key="2">
    <source>
        <dbReference type="EMBL" id="OGE81572.1"/>
    </source>
</evidence>
<name>A0A1F5NVM3_9BACT</name>
<sequence length="159" mass="18116">MIMIRNFRTRDFEGLVDCYRRGFPEGHNRYSLSRLCRFQRDSILIAEQRDLVVGVVIGITNIREAWMTGMSVLPESRYRYGTVSMRLLVALGDRFLQMGFQEAFGTTNRGAMIGVAKACGAQLVSEEPDYYWDGREKLIFKAVPKALARLKALIPPFGL</sequence>
<evidence type="ECO:0000313" key="3">
    <source>
        <dbReference type="Proteomes" id="UP000178892"/>
    </source>
</evidence>
<evidence type="ECO:0000259" key="1">
    <source>
        <dbReference type="PROSITE" id="PS51186"/>
    </source>
</evidence>
<protein>
    <recommendedName>
        <fullName evidence="1">N-acetyltransferase domain-containing protein</fullName>
    </recommendedName>
</protein>
<feature type="domain" description="N-acetyltransferase" evidence="1">
    <location>
        <begin position="2"/>
        <end position="144"/>
    </location>
</feature>
<dbReference type="Gene3D" id="3.40.630.30">
    <property type="match status" value="1"/>
</dbReference>
<organism evidence="2 3">
    <name type="scientific">Candidatus Doudnabacteria bacterium RIFCSPHIGHO2_01_FULL_46_24</name>
    <dbReference type="NCBI Taxonomy" id="1817825"/>
    <lineage>
        <taxon>Bacteria</taxon>
        <taxon>Candidatus Doudnaibacteriota</taxon>
    </lineage>
</organism>
<reference evidence="2 3" key="1">
    <citation type="journal article" date="2016" name="Nat. Commun.">
        <title>Thousands of microbial genomes shed light on interconnected biogeochemical processes in an aquifer system.</title>
        <authorList>
            <person name="Anantharaman K."/>
            <person name="Brown C.T."/>
            <person name="Hug L.A."/>
            <person name="Sharon I."/>
            <person name="Castelle C.J."/>
            <person name="Probst A.J."/>
            <person name="Thomas B.C."/>
            <person name="Singh A."/>
            <person name="Wilkins M.J."/>
            <person name="Karaoz U."/>
            <person name="Brodie E.L."/>
            <person name="Williams K.H."/>
            <person name="Hubbard S.S."/>
            <person name="Banfield J.F."/>
        </authorList>
    </citation>
    <scope>NUCLEOTIDE SEQUENCE [LARGE SCALE GENOMIC DNA]</scope>
</reference>